<proteinExistence type="predicted"/>
<feature type="transmembrane region" description="Helical" evidence="1">
    <location>
        <begin position="33"/>
        <end position="55"/>
    </location>
</feature>
<evidence type="ECO:0000313" key="2">
    <source>
        <dbReference type="EMBL" id="KAH7976463.1"/>
    </source>
</evidence>
<dbReference type="Proteomes" id="UP000821837">
    <property type="component" value="Chromosome 10"/>
</dbReference>
<dbReference type="SUPFAM" id="SSF55486">
    <property type="entry name" value="Metalloproteases ('zincins'), catalytic domain"/>
    <property type="match status" value="1"/>
</dbReference>
<keyword evidence="1" id="KW-0812">Transmembrane</keyword>
<keyword evidence="1" id="KW-1133">Transmembrane helix</keyword>
<accession>A0A9D4QGR4</accession>
<sequence>MSEATAVPSQTRAPFVPSFGGYLGLLRGRLHTAVRVAAVLVTSLLSVASLGVYLVKHKSDLFDTIAGRTFCCPEDAREASKFVNALEAAGPPDRAREHRHHGPSAEGVRAAEATRFLIGYYKSCIETIPNKADFIWELAHQLARAMRELLAKPDPRNALIFAATTLLKYRLPSAIEIDLEPALIEVSAVTICKLESLPPRVLMYSIRAVTNVTGHQVKPDAVAQLAERVCHRFVSGNKKMAWRGTADVLKATLWNVVALRSTLADIGYDADEKTTSVRVKGVAGVLATHDSFVESGHDGARATYLLLHSVSSATHQMYEKQHLVMTDEVVRRICKASVQEIAEIWDMFTAEILATLDKENQLRTIFAAVKDAVYHDCAASAAFDDEDSARIGDFVQRLTLDVTMDAKRSAVAVPDVSRKLFAENLLRGRAYDFYIRREGRRGVKSGKFSPARYIWIPPVMYDMVRTGSETSSEIANMAGLGWLIARAIWEVVLSTDFRSPKMAAAFEHLRSCFNTDGRGKAKNVSVPLILGLSTVLNAFSRPKWETMRPAWGPLEMSHGQMFYTLAVYYNCPFDSTPEEVVQFNEALMYSGDFASVFRCPADSPMAKKPRCSL</sequence>
<gene>
    <name evidence="2" type="ORF">HPB52_014394</name>
</gene>
<name>A0A9D4QGR4_RHISA</name>
<dbReference type="AlphaFoldDB" id="A0A9D4QGR4"/>
<evidence type="ECO:0000313" key="3">
    <source>
        <dbReference type="Proteomes" id="UP000821837"/>
    </source>
</evidence>
<reference evidence="2" key="2">
    <citation type="submission" date="2021-09" db="EMBL/GenBank/DDBJ databases">
        <authorList>
            <person name="Jia N."/>
            <person name="Wang J."/>
            <person name="Shi W."/>
            <person name="Du L."/>
            <person name="Sun Y."/>
            <person name="Zhan W."/>
            <person name="Jiang J."/>
            <person name="Wang Q."/>
            <person name="Zhang B."/>
            <person name="Ji P."/>
            <person name="Sakyi L.B."/>
            <person name="Cui X."/>
            <person name="Yuan T."/>
            <person name="Jiang B."/>
            <person name="Yang W."/>
            <person name="Lam T.T.-Y."/>
            <person name="Chang Q."/>
            <person name="Ding S."/>
            <person name="Wang X."/>
            <person name="Zhu J."/>
            <person name="Ruan X."/>
            <person name="Zhao L."/>
            <person name="Wei J."/>
            <person name="Que T."/>
            <person name="Du C."/>
            <person name="Cheng J."/>
            <person name="Dai P."/>
            <person name="Han X."/>
            <person name="Huang E."/>
            <person name="Gao Y."/>
            <person name="Liu J."/>
            <person name="Shao H."/>
            <person name="Ye R."/>
            <person name="Li L."/>
            <person name="Wei W."/>
            <person name="Wang X."/>
            <person name="Wang C."/>
            <person name="Huo Q."/>
            <person name="Li W."/>
            <person name="Guo W."/>
            <person name="Chen H."/>
            <person name="Chen S."/>
            <person name="Zhou L."/>
            <person name="Zhou L."/>
            <person name="Ni X."/>
            <person name="Tian J."/>
            <person name="Zhou Y."/>
            <person name="Sheng Y."/>
            <person name="Liu T."/>
            <person name="Pan Y."/>
            <person name="Xia L."/>
            <person name="Li J."/>
            <person name="Zhao F."/>
            <person name="Cao W."/>
        </authorList>
    </citation>
    <scope>NUCLEOTIDE SEQUENCE</scope>
    <source>
        <strain evidence="2">Rsan-2018</strain>
        <tissue evidence="2">Larvae</tissue>
    </source>
</reference>
<organism evidence="2 3">
    <name type="scientific">Rhipicephalus sanguineus</name>
    <name type="common">Brown dog tick</name>
    <name type="synonym">Ixodes sanguineus</name>
    <dbReference type="NCBI Taxonomy" id="34632"/>
    <lineage>
        <taxon>Eukaryota</taxon>
        <taxon>Metazoa</taxon>
        <taxon>Ecdysozoa</taxon>
        <taxon>Arthropoda</taxon>
        <taxon>Chelicerata</taxon>
        <taxon>Arachnida</taxon>
        <taxon>Acari</taxon>
        <taxon>Parasitiformes</taxon>
        <taxon>Ixodida</taxon>
        <taxon>Ixodoidea</taxon>
        <taxon>Ixodidae</taxon>
        <taxon>Rhipicephalinae</taxon>
        <taxon>Rhipicephalus</taxon>
        <taxon>Rhipicephalus</taxon>
    </lineage>
</organism>
<protein>
    <submittedName>
        <fullName evidence="2">Uncharacterized protein</fullName>
    </submittedName>
</protein>
<dbReference type="EMBL" id="JABSTV010001246">
    <property type="protein sequence ID" value="KAH7976463.1"/>
    <property type="molecule type" value="Genomic_DNA"/>
</dbReference>
<reference evidence="2" key="1">
    <citation type="journal article" date="2020" name="Cell">
        <title>Large-Scale Comparative Analyses of Tick Genomes Elucidate Their Genetic Diversity and Vector Capacities.</title>
        <authorList>
            <consortium name="Tick Genome and Microbiome Consortium (TIGMIC)"/>
            <person name="Jia N."/>
            <person name="Wang J."/>
            <person name="Shi W."/>
            <person name="Du L."/>
            <person name="Sun Y."/>
            <person name="Zhan W."/>
            <person name="Jiang J.F."/>
            <person name="Wang Q."/>
            <person name="Zhang B."/>
            <person name="Ji P."/>
            <person name="Bell-Sakyi L."/>
            <person name="Cui X.M."/>
            <person name="Yuan T.T."/>
            <person name="Jiang B.G."/>
            <person name="Yang W.F."/>
            <person name="Lam T.T."/>
            <person name="Chang Q.C."/>
            <person name="Ding S.J."/>
            <person name="Wang X.J."/>
            <person name="Zhu J.G."/>
            <person name="Ruan X.D."/>
            <person name="Zhao L."/>
            <person name="Wei J.T."/>
            <person name="Ye R.Z."/>
            <person name="Que T.C."/>
            <person name="Du C.H."/>
            <person name="Zhou Y.H."/>
            <person name="Cheng J.X."/>
            <person name="Dai P.F."/>
            <person name="Guo W.B."/>
            <person name="Han X.H."/>
            <person name="Huang E.J."/>
            <person name="Li L.F."/>
            <person name="Wei W."/>
            <person name="Gao Y.C."/>
            <person name="Liu J.Z."/>
            <person name="Shao H.Z."/>
            <person name="Wang X."/>
            <person name="Wang C.C."/>
            <person name="Yang T.C."/>
            <person name="Huo Q.B."/>
            <person name="Li W."/>
            <person name="Chen H.Y."/>
            <person name="Chen S.E."/>
            <person name="Zhou L.G."/>
            <person name="Ni X.B."/>
            <person name="Tian J.H."/>
            <person name="Sheng Y."/>
            <person name="Liu T."/>
            <person name="Pan Y.S."/>
            <person name="Xia L.Y."/>
            <person name="Li J."/>
            <person name="Zhao F."/>
            <person name="Cao W.C."/>
        </authorList>
    </citation>
    <scope>NUCLEOTIDE SEQUENCE</scope>
    <source>
        <strain evidence="2">Rsan-2018</strain>
    </source>
</reference>
<keyword evidence="1" id="KW-0472">Membrane</keyword>
<comment type="caution">
    <text evidence="2">The sequence shown here is derived from an EMBL/GenBank/DDBJ whole genome shotgun (WGS) entry which is preliminary data.</text>
</comment>
<keyword evidence="3" id="KW-1185">Reference proteome</keyword>
<evidence type="ECO:0000256" key="1">
    <source>
        <dbReference type="SAM" id="Phobius"/>
    </source>
</evidence>